<sequence length="195" mass="22121">MENESTLVSLRTCFAKSFPLHAGSLLLRIPEVEEVLAFNCQAAQEESLSRFTCRPVVSHTPQEQRERLQGHLRNPDVVFAGIFLPKDSSAGMIGKINFFDYNPRNRSAEFGYRILKAYRRCGYTSTAVRALLQISFTAAKLHKVYAQTGSFNRPSVALLKSLGFSQDAVLRDHHELDGKFYDDLIFSILETEWDI</sequence>
<dbReference type="PANTHER" id="PTHR43792:SF8">
    <property type="entry name" value="[RIBOSOMAL PROTEIN US5]-ALANINE N-ACETYLTRANSFERASE"/>
    <property type="match status" value="1"/>
</dbReference>
<protein>
    <submittedName>
        <fullName evidence="5">GNAT family N-acetyltransferase</fullName>
    </submittedName>
</protein>
<comment type="similarity">
    <text evidence="3">Belongs to the acetyltransferase family. RimJ subfamily.</text>
</comment>
<gene>
    <name evidence="5" type="ORF">H6X83_09605</name>
</gene>
<dbReference type="Pfam" id="PF13302">
    <property type="entry name" value="Acetyltransf_3"/>
    <property type="match status" value="1"/>
</dbReference>
<evidence type="ECO:0000313" key="5">
    <source>
        <dbReference type="EMBL" id="QNO17204.1"/>
    </source>
</evidence>
<evidence type="ECO:0000256" key="1">
    <source>
        <dbReference type="ARBA" id="ARBA00022679"/>
    </source>
</evidence>
<dbReference type="Proteomes" id="UP000516046">
    <property type="component" value="Chromosome"/>
</dbReference>
<proteinExistence type="inferred from homology"/>
<name>A0A7G9WEU2_9FIRM</name>
<dbReference type="PANTHER" id="PTHR43792">
    <property type="entry name" value="GNAT FAMILY, PUTATIVE (AFU_ORTHOLOGUE AFUA_3G00765)-RELATED-RELATED"/>
    <property type="match status" value="1"/>
</dbReference>
<evidence type="ECO:0000256" key="3">
    <source>
        <dbReference type="ARBA" id="ARBA00038502"/>
    </source>
</evidence>
<accession>A0A7G9WEU2</accession>
<dbReference type="InterPro" id="IPR016181">
    <property type="entry name" value="Acyl_CoA_acyltransferase"/>
</dbReference>
<reference evidence="5 6" key="1">
    <citation type="submission" date="2020-08" db="EMBL/GenBank/DDBJ databases">
        <authorList>
            <person name="Ren C."/>
            <person name="Gu Y."/>
            <person name="Xu Y."/>
        </authorList>
    </citation>
    <scope>NUCLEOTIDE SEQUENCE [LARGE SCALE GENOMIC DNA]</scope>
    <source>
        <strain evidence="5 6">LBM18003</strain>
    </source>
</reference>
<dbReference type="EMBL" id="CP060696">
    <property type="protein sequence ID" value="QNO17204.1"/>
    <property type="molecule type" value="Genomic_DNA"/>
</dbReference>
<organism evidence="5 6">
    <name type="scientific">Caproicibacterium amylolyticum</name>
    <dbReference type="NCBI Taxonomy" id="2766537"/>
    <lineage>
        <taxon>Bacteria</taxon>
        <taxon>Bacillati</taxon>
        <taxon>Bacillota</taxon>
        <taxon>Clostridia</taxon>
        <taxon>Eubacteriales</taxon>
        <taxon>Oscillospiraceae</taxon>
        <taxon>Caproicibacterium</taxon>
    </lineage>
</organism>
<keyword evidence="6" id="KW-1185">Reference proteome</keyword>
<dbReference type="PROSITE" id="PS51186">
    <property type="entry name" value="GNAT"/>
    <property type="match status" value="1"/>
</dbReference>
<dbReference type="RefSeq" id="WP_212506273.1">
    <property type="nucleotide sequence ID" value="NZ_CP060696.1"/>
</dbReference>
<keyword evidence="2" id="KW-0012">Acyltransferase</keyword>
<dbReference type="InterPro" id="IPR000182">
    <property type="entry name" value="GNAT_dom"/>
</dbReference>
<dbReference type="InterPro" id="IPR051531">
    <property type="entry name" value="N-acetyltransferase"/>
</dbReference>
<evidence type="ECO:0000259" key="4">
    <source>
        <dbReference type="PROSITE" id="PS51186"/>
    </source>
</evidence>
<dbReference type="SUPFAM" id="SSF55729">
    <property type="entry name" value="Acyl-CoA N-acyltransferases (Nat)"/>
    <property type="match status" value="1"/>
</dbReference>
<dbReference type="Gene3D" id="3.40.630.30">
    <property type="match status" value="1"/>
</dbReference>
<dbReference type="AlphaFoldDB" id="A0A7G9WEU2"/>
<evidence type="ECO:0000313" key="6">
    <source>
        <dbReference type="Proteomes" id="UP000516046"/>
    </source>
</evidence>
<keyword evidence="1 5" id="KW-0808">Transferase</keyword>
<evidence type="ECO:0000256" key="2">
    <source>
        <dbReference type="ARBA" id="ARBA00023315"/>
    </source>
</evidence>
<dbReference type="GO" id="GO:0016747">
    <property type="term" value="F:acyltransferase activity, transferring groups other than amino-acyl groups"/>
    <property type="evidence" value="ECO:0007669"/>
    <property type="project" value="InterPro"/>
</dbReference>
<dbReference type="KEGG" id="caml:H6X83_09605"/>
<feature type="domain" description="N-acetyltransferase" evidence="4">
    <location>
        <begin position="27"/>
        <end position="182"/>
    </location>
</feature>